<feature type="coiled-coil region" evidence="1">
    <location>
        <begin position="63"/>
        <end position="138"/>
    </location>
</feature>
<gene>
    <name evidence="3" type="ORF">EZS27_013231</name>
</gene>
<keyword evidence="2" id="KW-0472">Membrane</keyword>
<keyword evidence="2" id="KW-1133">Transmembrane helix</keyword>
<name>A0A5J4S077_9ZZZZ</name>
<evidence type="ECO:0000256" key="1">
    <source>
        <dbReference type="SAM" id="Coils"/>
    </source>
</evidence>
<dbReference type="AlphaFoldDB" id="A0A5J4S077"/>
<dbReference type="EMBL" id="SNRY01000588">
    <property type="protein sequence ID" value="KAA6338780.1"/>
    <property type="molecule type" value="Genomic_DNA"/>
</dbReference>
<keyword evidence="1" id="KW-0175">Coiled coil</keyword>
<protein>
    <submittedName>
        <fullName evidence="3">Uncharacterized protein</fullName>
    </submittedName>
</protein>
<reference evidence="3" key="1">
    <citation type="submission" date="2019-03" db="EMBL/GenBank/DDBJ databases">
        <title>Single cell metagenomics reveals metabolic interactions within the superorganism composed of flagellate Streblomastix strix and complex community of Bacteroidetes bacteria on its surface.</title>
        <authorList>
            <person name="Treitli S.C."/>
            <person name="Kolisko M."/>
            <person name="Husnik F."/>
            <person name="Keeling P."/>
            <person name="Hampl V."/>
        </authorList>
    </citation>
    <scope>NUCLEOTIDE SEQUENCE</scope>
    <source>
        <strain evidence="3">STM</strain>
    </source>
</reference>
<feature type="transmembrane region" description="Helical" evidence="2">
    <location>
        <begin position="13"/>
        <end position="32"/>
    </location>
</feature>
<sequence length="324" mass="37879">MSLLLLFKEFVEHLYVIITFKNTIFATTITLLKVMIKKNATLIAFIVLLLIVITIAYLFFSEKQVNKELVQEFELEKAELENEYSHFATQYDELQLTITNDSLNVLLDREKLKVQRLLEELRSVKSSNAAEIRRLKNELTTLRKIMVGYINQIDSLNRLTERQRRVINEVTRKYNDVSRKADELIQEKTQLNKKVSLAAQLDATNIWIEPQNKRNKAVKRVKDVVKFSIGFTITKNITAETGERILYVRIMKPDNSVLTKSESHTFAYENTTLQYSIKKYIEYDGEEQQVVVYWNVEEFLYAGTYQTDIFAEGTLIGSQRFTLE</sequence>
<evidence type="ECO:0000313" key="3">
    <source>
        <dbReference type="EMBL" id="KAA6338780.1"/>
    </source>
</evidence>
<keyword evidence="2" id="KW-0812">Transmembrane</keyword>
<evidence type="ECO:0000256" key="2">
    <source>
        <dbReference type="SAM" id="Phobius"/>
    </source>
</evidence>
<feature type="transmembrane region" description="Helical" evidence="2">
    <location>
        <begin position="39"/>
        <end position="60"/>
    </location>
</feature>
<feature type="coiled-coil region" evidence="1">
    <location>
        <begin position="167"/>
        <end position="194"/>
    </location>
</feature>
<organism evidence="3">
    <name type="scientific">termite gut metagenome</name>
    <dbReference type="NCBI Taxonomy" id="433724"/>
    <lineage>
        <taxon>unclassified sequences</taxon>
        <taxon>metagenomes</taxon>
        <taxon>organismal metagenomes</taxon>
    </lineage>
</organism>
<proteinExistence type="predicted"/>
<comment type="caution">
    <text evidence="3">The sequence shown here is derived from an EMBL/GenBank/DDBJ whole genome shotgun (WGS) entry which is preliminary data.</text>
</comment>
<accession>A0A5J4S077</accession>